<dbReference type="InterPro" id="IPR011576">
    <property type="entry name" value="Pyridox_Oxase_N"/>
</dbReference>
<feature type="domain" description="Pyridoxamine 5'-phosphate oxidase N-terminal" evidence="1">
    <location>
        <begin position="14"/>
        <end position="122"/>
    </location>
</feature>
<dbReference type="SUPFAM" id="SSF50475">
    <property type="entry name" value="FMN-binding split barrel"/>
    <property type="match status" value="1"/>
</dbReference>
<dbReference type="InterPro" id="IPR012349">
    <property type="entry name" value="Split_barrel_FMN-bd"/>
</dbReference>
<reference evidence="2 3" key="1">
    <citation type="submission" date="2020-02" db="EMBL/GenBank/DDBJ databases">
        <title>Fructobacillus sp. isolated from paper mulberry of Taiwan.</title>
        <authorList>
            <person name="Lin S.-T."/>
        </authorList>
    </citation>
    <scope>NUCLEOTIDE SEQUENCE [LARGE SCALE GENOMIC DNA]</scope>
    <source>
        <strain evidence="2 3">M1-21</strain>
    </source>
</reference>
<gene>
    <name evidence="2" type="ORF">G6R28_06095</name>
</gene>
<protein>
    <submittedName>
        <fullName evidence="2">Pyridoxamine 5'-phosphate oxidase family protein</fullName>
    </submittedName>
</protein>
<keyword evidence="3" id="KW-1185">Reference proteome</keyword>
<dbReference type="RefSeq" id="WP_213793348.1">
    <property type="nucleotide sequence ID" value="NZ_JAAMFJ010000007.1"/>
</dbReference>
<proteinExistence type="predicted"/>
<organism evidence="2 3">
    <name type="scientific">Fructobacillus papyrifericola</name>
    <dbReference type="NCBI Taxonomy" id="2713172"/>
    <lineage>
        <taxon>Bacteria</taxon>
        <taxon>Bacillati</taxon>
        <taxon>Bacillota</taxon>
        <taxon>Bacilli</taxon>
        <taxon>Lactobacillales</taxon>
        <taxon>Lactobacillaceae</taxon>
        <taxon>Fructobacillus</taxon>
    </lineage>
</organism>
<accession>A0ABS5QUD1</accession>
<dbReference type="EMBL" id="JAAMFJ010000007">
    <property type="protein sequence ID" value="MBS9336799.1"/>
    <property type="molecule type" value="Genomic_DNA"/>
</dbReference>
<evidence type="ECO:0000313" key="2">
    <source>
        <dbReference type="EMBL" id="MBS9336799.1"/>
    </source>
</evidence>
<dbReference type="Pfam" id="PF01243">
    <property type="entry name" value="PNPOx_N"/>
    <property type="match status" value="1"/>
</dbReference>
<dbReference type="Proteomes" id="UP000735205">
    <property type="component" value="Unassembled WGS sequence"/>
</dbReference>
<dbReference type="Gene3D" id="2.30.110.10">
    <property type="entry name" value="Electron Transport, Fmn-binding Protein, Chain A"/>
    <property type="match status" value="1"/>
</dbReference>
<evidence type="ECO:0000259" key="1">
    <source>
        <dbReference type="Pfam" id="PF01243"/>
    </source>
</evidence>
<name>A0ABS5QUD1_9LACO</name>
<evidence type="ECO:0000313" key="3">
    <source>
        <dbReference type="Proteomes" id="UP000735205"/>
    </source>
</evidence>
<comment type="caution">
    <text evidence="2">The sequence shown here is derived from an EMBL/GenBank/DDBJ whole genome shotgun (WGS) entry which is preliminary data.</text>
</comment>
<sequence>MTLFEEYAQAAKGLLYVATEKDGQPGLRIMGFAMDPKRVNHWYLVSQPDAGKMADLKANDRVAIMTKMNENGARIESNQATLRPTDKTWADVKDYFTNPVFHKNHPHPEEEVLLELTIRSARLASFAGDEVMTFED</sequence>